<evidence type="ECO:0000313" key="2">
    <source>
        <dbReference type="Proteomes" id="UP000242450"/>
    </source>
</evidence>
<dbReference type="EMBL" id="MKHE01000020">
    <property type="protein sequence ID" value="OWK05335.1"/>
    <property type="molecule type" value="Genomic_DNA"/>
</dbReference>
<dbReference type="AlphaFoldDB" id="A0A212CHC5"/>
<evidence type="ECO:0000313" key="1">
    <source>
        <dbReference type="EMBL" id="OWK05335.1"/>
    </source>
</evidence>
<gene>
    <name evidence="1" type="ORF">Celaphus_00001752</name>
</gene>
<proteinExistence type="predicted"/>
<reference evidence="1 2" key="1">
    <citation type="journal article" date="2018" name="Mol. Genet. Genomics">
        <title>The red deer Cervus elaphus genome CerEla1.0: sequencing, annotating, genes, and chromosomes.</title>
        <authorList>
            <person name="Bana N.A."/>
            <person name="Nyiri A."/>
            <person name="Nagy J."/>
            <person name="Frank K."/>
            <person name="Nagy T."/>
            <person name="Steger V."/>
            <person name="Schiller M."/>
            <person name="Lakatos P."/>
            <person name="Sugar L."/>
            <person name="Horn P."/>
            <person name="Barta E."/>
            <person name="Orosz L."/>
        </authorList>
    </citation>
    <scope>NUCLEOTIDE SEQUENCE [LARGE SCALE GENOMIC DNA]</scope>
    <source>
        <strain evidence="1">Hungarian</strain>
    </source>
</reference>
<dbReference type="Proteomes" id="UP000242450">
    <property type="component" value="Chromosome 20"/>
</dbReference>
<sequence>GGARAGEYCVVSRLSGKNHQFCAGTSDPFQDQGSFCLLISAYACGLVWKNSGPTGPAVASTLLLGNRLKASRKLERVDPMVAPLETAFAGTVVHRNPVYDIILLGLIAQPMCLLAGRGAGVGGSVAQDGELASTASKVP</sequence>
<name>A0A212CHC5_CEREH</name>
<protein>
    <submittedName>
        <fullName evidence="1">Uncharacterized protein</fullName>
    </submittedName>
</protein>
<accession>A0A212CHC5</accession>
<keyword evidence="2" id="KW-1185">Reference proteome</keyword>
<feature type="non-terminal residue" evidence="1">
    <location>
        <position position="139"/>
    </location>
</feature>
<organism evidence="1 2">
    <name type="scientific">Cervus elaphus hippelaphus</name>
    <name type="common">European red deer</name>
    <dbReference type="NCBI Taxonomy" id="46360"/>
    <lineage>
        <taxon>Eukaryota</taxon>
        <taxon>Metazoa</taxon>
        <taxon>Chordata</taxon>
        <taxon>Craniata</taxon>
        <taxon>Vertebrata</taxon>
        <taxon>Euteleostomi</taxon>
        <taxon>Mammalia</taxon>
        <taxon>Eutheria</taxon>
        <taxon>Laurasiatheria</taxon>
        <taxon>Artiodactyla</taxon>
        <taxon>Ruminantia</taxon>
        <taxon>Pecora</taxon>
        <taxon>Cervidae</taxon>
        <taxon>Cervinae</taxon>
        <taxon>Cervus</taxon>
    </lineage>
</organism>
<feature type="non-terminal residue" evidence="1">
    <location>
        <position position="1"/>
    </location>
</feature>
<comment type="caution">
    <text evidence="1">The sequence shown here is derived from an EMBL/GenBank/DDBJ whole genome shotgun (WGS) entry which is preliminary data.</text>
</comment>